<dbReference type="PANTHER" id="PTHR30399">
    <property type="entry name" value="UNCHARACTERIZED PROTEIN YGJP"/>
    <property type="match status" value="1"/>
</dbReference>
<dbReference type="Proteomes" id="UP001589799">
    <property type="component" value="Unassembled WGS sequence"/>
</dbReference>
<dbReference type="PANTHER" id="PTHR30399:SF1">
    <property type="entry name" value="UTP PYROPHOSPHATASE"/>
    <property type="match status" value="1"/>
</dbReference>
<evidence type="ECO:0000259" key="1">
    <source>
        <dbReference type="Pfam" id="PF01863"/>
    </source>
</evidence>
<accession>A0ABV6I4Y2</accession>
<proteinExistence type="predicted"/>
<dbReference type="Pfam" id="PF01863">
    <property type="entry name" value="YgjP-like"/>
    <property type="match status" value="1"/>
</dbReference>
<dbReference type="CDD" id="cd07344">
    <property type="entry name" value="M48_yhfN_like"/>
    <property type="match status" value="1"/>
</dbReference>
<comment type="caution">
    <text evidence="2">The sequence shown here is derived from an EMBL/GenBank/DDBJ whole genome shotgun (WGS) entry which is preliminary data.</text>
</comment>
<dbReference type="EMBL" id="JBHLWE010000034">
    <property type="protein sequence ID" value="MFC0341267.1"/>
    <property type="molecule type" value="Genomic_DNA"/>
</dbReference>
<organism evidence="2 3">
    <name type="scientific">Paracoccus niistensis</name>
    <dbReference type="NCBI Taxonomy" id="632935"/>
    <lineage>
        <taxon>Bacteria</taxon>
        <taxon>Pseudomonadati</taxon>
        <taxon>Pseudomonadota</taxon>
        <taxon>Alphaproteobacteria</taxon>
        <taxon>Rhodobacterales</taxon>
        <taxon>Paracoccaceae</taxon>
        <taxon>Paracoccus</taxon>
    </lineage>
</organism>
<name>A0ABV6I4Y2_9RHOB</name>
<keyword evidence="3" id="KW-1185">Reference proteome</keyword>
<evidence type="ECO:0000313" key="3">
    <source>
        <dbReference type="Proteomes" id="UP001589799"/>
    </source>
</evidence>
<dbReference type="InterPro" id="IPR053136">
    <property type="entry name" value="UTP_pyrophosphatase-like"/>
</dbReference>
<sequence length="228" mass="25517">MGTVILKDGTPVTLRRTARARRMTLRVSRRDGTVTLTLPPRLPEAEALAFLDDRRDWLARALEGIEPPRPVAFGAALPVEGRPLLLTPAPVRAPRVEGEALLLPRGRPVAVTAAAFLRTLAQARLAEASDRHARALGCRFTALALRDTRSRWGSCTHEGRLMYSWRLAMAPPPVLDYVAAHEVAHLAHMDHSSAFWAAVERLLPGYERQRQWLRQHGGSLHAWRFRED</sequence>
<evidence type="ECO:0000313" key="2">
    <source>
        <dbReference type="EMBL" id="MFC0341267.1"/>
    </source>
</evidence>
<reference evidence="2 3" key="1">
    <citation type="submission" date="2024-09" db="EMBL/GenBank/DDBJ databases">
        <authorList>
            <person name="Sun Q."/>
            <person name="Mori K."/>
        </authorList>
    </citation>
    <scope>NUCLEOTIDE SEQUENCE [LARGE SCALE GENOMIC DNA]</scope>
    <source>
        <strain evidence="2 3">KCTC 22789</strain>
    </source>
</reference>
<dbReference type="Gene3D" id="3.30.2010.10">
    <property type="entry name" value="Metalloproteases ('zincins'), catalytic domain"/>
    <property type="match status" value="1"/>
</dbReference>
<gene>
    <name evidence="2" type="ORF">ACFFII_10890</name>
</gene>
<dbReference type="InterPro" id="IPR002725">
    <property type="entry name" value="YgjP-like_metallopeptidase"/>
</dbReference>
<protein>
    <submittedName>
        <fullName evidence="2">M48 family metallopeptidase</fullName>
    </submittedName>
</protein>
<feature type="domain" description="YgjP-like metallopeptidase" evidence="1">
    <location>
        <begin position="22"/>
        <end position="216"/>
    </location>
</feature>
<dbReference type="RefSeq" id="WP_377698906.1">
    <property type="nucleotide sequence ID" value="NZ_JBHLWE010000034.1"/>
</dbReference>